<accession>Q40843</accession>
<sequence>SGDDHKPQKSCSDQKQQVLRQLVIPPSVTVLCFTCSQPPWESEWNFSIEDGAPINNKKNRSSSFKTGELMKEKEKTGKSQKMRKKMGRVIYHRPARVLLPP</sequence>
<proteinExistence type="evidence at transcript level"/>
<gene>
    <name evidence="2" type="primary">EMB16</name>
</gene>
<reference evidence="2" key="1">
    <citation type="journal article" date="1996" name="Planta">
        <title>Expression of abundant mRNAs during somatic embryogenesis of white spruce [Picea glauca (Moench) Voss].</title>
        <authorList>
            <person name="Dong J.-Z."/>
            <person name="Dunstan D.I."/>
        </authorList>
    </citation>
    <scope>NUCLEOTIDE SEQUENCE</scope>
</reference>
<dbReference type="AlphaFoldDB" id="Q40843"/>
<organism evidence="2">
    <name type="scientific">Picea glauca</name>
    <name type="common">White spruce</name>
    <name type="synonym">Pinus glauca</name>
    <dbReference type="NCBI Taxonomy" id="3330"/>
    <lineage>
        <taxon>Eukaryota</taxon>
        <taxon>Viridiplantae</taxon>
        <taxon>Streptophyta</taxon>
        <taxon>Embryophyta</taxon>
        <taxon>Tracheophyta</taxon>
        <taxon>Spermatophyta</taxon>
        <taxon>Pinopsida</taxon>
        <taxon>Pinidae</taxon>
        <taxon>Conifers I</taxon>
        <taxon>Pinales</taxon>
        <taxon>Pinaceae</taxon>
        <taxon>Picea</taxon>
    </lineage>
</organism>
<feature type="compositionally biased region" description="Basic and acidic residues" evidence="1">
    <location>
        <begin position="68"/>
        <end position="77"/>
    </location>
</feature>
<evidence type="ECO:0000313" key="2">
    <source>
        <dbReference type="EMBL" id="AAB01553.1"/>
    </source>
</evidence>
<dbReference type="PIR" id="T09149">
    <property type="entry name" value="T09149"/>
</dbReference>
<dbReference type="EMBL" id="L47629">
    <property type="protein sequence ID" value="AAB01553.1"/>
    <property type="molecule type" value="mRNA"/>
</dbReference>
<protein>
    <submittedName>
        <fullName evidence="2">Late embryogenesis abundant protein</fullName>
    </submittedName>
</protein>
<name>Q40843_PICGL</name>
<feature type="region of interest" description="Disordered" evidence="1">
    <location>
        <begin position="51"/>
        <end position="85"/>
    </location>
</feature>
<feature type="non-terminal residue" evidence="2">
    <location>
        <position position="1"/>
    </location>
</feature>
<evidence type="ECO:0000256" key="1">
    <source>
        <dbReference type="SAM" id="MobiDB-lite"/>
    </source>
</evidence>